<feature type="transmembrane region" description="Helical" evidence="1">
    <location>
        <begin position="12"/>
        <end position="29"/>
    </location>
</feature>
<protein>
    <submittedName>
        <fullName evidence="2">Uncharacterized protein</fullName>
    </submittedName>
</protein>
<keyword evidence="1" id="KW-1133">Transmembrane helix</keyword>
<reference evidence="2 3" key="2">
    <citation type="journal article" date="2011" name="Microbiology">
        <title>The genome sequence of Bacillus subtilis subsp. spizizenii W23: insights into speciation within the B. subtilis complex and into the history of B. subtilis genetics.</title>
        <authorList>
            <person name="Zeigler D.R."/>
        </authorList>
    </citation>
    <scope>NUCLEOTIDE SEQUENCE [LARGE SCALE GENOMIC DNA]</scope>
    <source>
        <strain evidence="3">ATCC 23059 / NRRL B-14472 / W23</strain>
    </source>
</reference>
<dbReference type="KEGG" id="bss:BSUW23_18200"/>
<gene>
    <name evidence="2" type="ordered locus">BSUW23_18200</name>
</gene>
<name>E0TUQ5_BACSH</name>
<dbReference type="AlphaFoldDB" id="E0TUQ5"/>
<dbReference type="Proteomes" id="UP000002233">
    <property type="component" value="Chromosome"/>
</dbReference>
<accession>E0TUQ5</accession>
<evidence type="ECO:0000313" key="3">
    <source>
        <dbReference type="Proteomes" id="UP000002233"/>
    </source>
</evidence>
<dbReference type="EMBL" id="CP002183">
    <property type="protein sequence ID" value="ADM39675.1"/>
    <property type="molecule type" value="Genomic_DNA"/>
</dbReference>
<keyword evidence="1" id="KW-0472">Membrane</keyword>
<evidence type="ECO:0000313" key="2">
    <source>
        <dbReference type="EMBL" id="ADM39675.1"/>
    </source>
</evidence>
<evidence type="ECO:0000256" key="1">
    <source>
        <dbReference type="SAM" id="Phobius"/>
    </source>
</evidence>
<keyword evidence="1" id="KW-0812">Transmembrane</keyword>
<organism evidence="2 3">
    <name type="scientific">Bacillus spizizenii (strain ATCC 23059 / NRRL B-14472 / W23)</name>
    <name type="common">Bacillus subtilis subsp. spizizenii</name>
    <dbReference type="NCBI Taxonomy" id="655816"/>
    <lineage>
        <taxon>Bacteria</taxon>
        <taxon>Bacillati</taxon>
        <taxon>Bacillota</taxon>
        <taxon>Bacilli</taxon>
        <taxon>Bacillales</taxon>
        <taxon>Bacillaceae</taxon>
        <taxon>Bacillus</taxon>
    </lineage>
</organism>
<sequence length="30" mass="3663">MEQNKKENPTKGFLFLSSYLLFGQFVYNYR</sequence>
<dbReference type="HOGENOM" id="CLU_3402164_0_0_9"/>
<reference key="1">
    <citation type="submission" date="2010-08" db="EMBL/GenBank/DDBJ databases">
        <authorList>
            <person name="Zeigler D.R."/>
        </authorList>
    </citation>
    <scope>NUCLEOTIDE SEQUENCE</scope>
    <source>
        <strain>W23</strain>
    </source>
</reference>
<proteinExistence type="predicted"/>